<gene>
    <name evidence="7" type="ORF">ABVK25_008898</name>
</gene>
<comment type="subcellular location">
    <subcellularLocation>
        <location evidence="1">Membrane</location>
        <topology evidence="1">Multi-pass membrane protein</topology>
    </subcellularLocation>
</comment>
<reference evidence="7 8" key="1">
    <citation type="submission" date="2024-09" db="EMBL/GenBank/DDBJ databases">
        <title>Rethinking Asexuality: The Enigmatic Case of Functional Sexual Genes in Lepraria (Stereocaulaceae).</title>
        <authorList>
            <person name="Doellman M."/>
            <person name="Sun Y."/>
            <person name="Barcenas-Pena A."/>
            <person name="Lumbsch H.T."/>
            <person name="Grewe F."/>
        </authorList>
    </citation>
    <scope>NUCLEOTIDE SEQUENCE [LARGE SCALE GENOMIC DNA]</scope>
    <source>
        <strain evidence="7 8">Grewe 0041</strain>
    </source>
</reference>
<dbReference type="EMBL" id="JBHFEH010000042">
    <property type="protein sequence ID" value="KAL2050837.1"/>
    <property type="molecule type" value="Genomic_DNA"/>
</dbReference>
<keyword evidence="3 5" id="KW-1133">Transmembrane helix</keyword>
<keyword evidence="4 5" id="KW-0472">Membrane</keyword>
<proteinExistence type="predicted"/>
<dbReference type="InterPro" id="IPR008253">
    <property type="entry name" value="Marvel"/>
</dbReference>
<evidence type="ECO:0000313" key="7">
    <source>
        <dbReference type="EMBL" id="KAL2050837.1"/>
    </source>
</evidence>
<evidence type="ECO:0000259" key="6">
    <source>
        <dbReference type="Pfam" id="PF01284"/>
    </source>
</evidence>
<evidence type="ECO:0000256" key="3">
    <source>
        <dbReference type="ARBA" id="ARBA00022989"/>
    </source>
</evidence>
<comment type="caution">
    <text evidence="7">The sequence shown here is derived from an EMBL/GenBank/DDBJ whole genome shotgun (WGS) entry which is preliminary data.</text>
</comment>
<feature type="transmembrane region" description="Helical" evidence="5">
    <location>
        <begin position="142"/>
        <end position="166"/>
    </location>
</feature>
<feature type="transmembrane region" description="Helical" evidence="5">
    <location>
        <begin position="12"/>
        <end position="32"/>
    </location>
</feature>
<feature type="domain" description="MARVEL" evidence="6">
    <location>
        <begin position="11"/>
        <end position="164"/>
    </location>
</feature>
<evidence type="ECO:0000256" key="5">
    <source>
        <dbReference type="SAM" id="Phobius"/>
    </source>
</evidence>
<accession>A0ABR4B0U5</accession>
<evidence type="ECO:0000256" key="2">
    <source>
        <dbReference type="ARBA" id="ARBA00022692"/>
    </source>
</evidence>
<dbReference type="Proteomes" id="UP001590951">
    <property type="component" value="Unassembled WGS sequence"/>
</dbReference>
<evidence type="ECO:0000256" key="1">
    <source>
        <dbReference type="ARBA" id="ARBA00004141"/>
    </source>
</evidence>
<feature type="transmembrane region" description="Helical" evidence="5">
    <location>
        <begin position="44"/>
        <end position="64"/>
    </location>
</feature>
<evidence type="ECO:0000313" key="8">
    <source>
        <dbReference type="Proteomes" id="UP001590951"/>
    </source>
</evidence>
<dbReference type="Pfam" id="PF01284">
    <property type="entry name" value="MARVEL"/>
    <property type="match status" value="1"/>
</dbReference>
<keyword evidence="2 5" id="KW-0812">Transmembrane</keyword>
<evidence type="ECO:0000256" key="4">
    <source>
        <dbReference type="ARBA" id="ARBA00023136"/>
    </source>
</evidence>
<protein>
    <recommendedName>
        <fullName evidence="6">MARVEL domain-containing protein</fullName>
    </recommendedName>
</protein>
<feature type="transmembrane region" description="Helical" evidence="5">
    <location>
        <begin position="85"/>
        <end position="103"/>
    </location>
</feature>
<organism evidence="7 8">
    <name type="scientific">Lepraria finkii</name>
    <dbReference type="NCBI Taxonomy" id="1340010"/>
    <lineage>
        <taxon>Eukaryota</taxon>
        <taxon>Fungi</taxon>
        <taxon>Dikarya</taxon>
        <taxon>Ascomycota</taxon>
        <taxon>Pezizomycotina</taxon>
        <taxon>Lecanoromycetes</taxon>
        <taxon>OSLEUM clade</taxon>
        <taxon>Lecanoromycetidae</taxon>
        <taxon>Lecanorales</taxon>
        <taxon>Lecanorineae</taxon>
        <taxon>Stereocaulaceae</taxon>
        <taxon>Lepraria</taxon>
    </lineage>
</organism>
<sequence length="181" mass="19830">MSILSNPKSLYGARIWQFGFALGVLVLVSYAGVHRGWWPNINGALAVGVISAILTFVITLHAIISCHLNRNPFSGGSTMRTIFRIAIEMIMLLLWVATATLMLRPKNCFYRHVNGDGVDTCFANAHDAENDGGHPWTDQPTISWAVGIAFSFVEIVSFLLTAVLVFKEDRENKVSGGATYA</sequence>
<keyword evidence="8" id="KW-1185">Reference proteome</keyword>
<name>A0ABR4B0U5_9LECA</name>